<dbReference type="InterPro" id="IPR010559">
    <property type="entry name" value="Sig_transdc_His_kin_internal"/>
</dbReference>
<keyword evidence="4" id="KW-0808">Transferase</keyword>
<evidence type="ECO:0000313" key="9">
    <source>
        <dbReference type="EMBL" id="MBP3965680.1"/>
    </source>
</evidence>
<accession>A0ABS5CIM2</accession>
<keyword evidence="7" id="KW-0812">Transmembrane</keyword>
<evidence type="ECO:0000256" key="7">
    <source>
        <dbReference type="SAM" id="Phobius"/>
    </source>
</evidence>
<keyword evidence="6 7" id="KW-0472">Membrane</keyword>
<dbReference type="InterPro" id="IPR036890">
    <property type="entry name" value="HATPase_C_sf"/>
</dbReference>
<dbReference type="Pfam" id="PF06580">
    <property type="entry name" value="His_kinase"/>
    <property type="match status" value="1"/>
</dbReference>
<protein>
    <submittedName>
        <fullName evidence="9">Histidine kinase</fullName>
    </submittedName>
</protein>
<evidence type="ECO:0000259" key="8">
    <source>
        <dbReference type="PROSITE" id="PS50885"/>
    </source>
</evidence>
<dbReference type="Gene3D" id="6.10.340.10">
    <property type="match status" value="1"/>
</dbReference>
<dbReference type="Gene3D" id="3.30.565.10">
    <property type="entry name" value="Histidine kinase-like ATPase, C-terminal domain"/>
    <property type="match status" value="1"/>
</dbReference>
<gene>
    <name evidence="9" type="ORF">I8J30_23465</name>
</gene>
<dbReference type="Pfam" id="PF02518">
    <property type="entry name" value="HATPase_c"/>
    <property type="match status" value="1"/>
</dbReference>
<feature type="transmembrane region" description="Helical" evidence="7">
    <location>
        <begin position="7"/>
        <end position="28"/>
    </location>
</feature>
<evidence type="ECO:0000256" key="3">
    <source>
        <dbReference type="ARBA" id="ARBA00022553"/>
    </source>
</evidence>
<dbReference type="GO" id="GO:0016301">
    <property type="term" value="F:kinase activity"/>
    <property type="evidence" value="ECO:0007669"/>
    <property type="project" value="UniProtKB-KW"/>
</dbReference>
<evidence type="ECO:0000256" key="5">
    <source>
        <dbReference type="ARBA" id="ARBA00022777"/>
    </source>
</evidence>
<dbReference type="CDD" id="cd06225">
    <property type="entry name" value="HAMP"/>
    <property type="match status" value="1"/>
</dbReference>
<keyword evidence="10" id="KW-1185">Reference proteome</keyword>
<organism evidence="9 10">
    <name type="scientific">Paenibacillus lignilyticus</name>
    <dbReference type="NCBI Taxonomy" id="1172615"/>
    <lineage>
        <taxon>Bacteria</taxon>
        <taxon>Bacillati</taxon>
        <taxon>Bacillota</taxon>
        <taxon>Bacilli</taxon>
        <taxon>Bacillales</taxon>
        <taxon>Paenibacillaceae</taxon>
        <taxon>Paenibacillus</taxon>
    </lineage>
</organism>
<dbReference type="EMBL" id="JAGKSP010000012">
    <property type="protein sequence ID" value="MBP3965680.1"/>
    <property type="molecule type" value="Genomic_DNA"/>
</dbReference>
<dbReference type="PANTHER" id="PTHR34220">
    <property type="entry name" value="SENSOR HISTIDINE KINASE YPDA"/>
    <property type="match status" value="1"/>
</dbReference>
<feature type="domain" description="HAMP" evidence="8">
    <location>
        <begin position="298"/>
        <end position="350"/>
    </location>
</feature>
<evidence type="ECO:0000256" key="2">
    <source>
        <dbReference type="ARBA" id="ARBA00022475"/>
    </source>
</evidence>
<keyword evidence="7" id="KW-1133">Transmembrane helix</keyword>
<keyword evidence="2" id="KW-1003">Cell membrane</keyword>
<dbReference type="PANTHER" id="PTHR34220:SF7">
    <property type="entry name" value="SENSOR HISTIDINE KINASE YPDA"/>
    <property type="match status" value="1"/>
</dbReference>
<dbReference type="PROSITE" id="PS50885">
    <property type="entry name" value="HAMP"/>
    <property type="match status" value="1"/>
</dbReference>
<name>A0ABS5CIM2_9BACL</name>
<evidence type="ECO:0000256" key="1">
    <source>
        <dbReference type="ARBA" id="ARBA00004651"/>
    </source>
</evidence>
<dbReference type="InterPro" id="IPR050640">
    <property type="entry name" value="Bact_2-comp_sensor_kinase"/>
</dbReference>
<dbReference type="SUPFAM" id="SSF55874">
    <property type="entry name" value="ATPase domain of HSP90 chaperone/DNA topoisomerase II/histidine kinase"/>
    <property type="match status" value="1"/>
</dbReference>
<dbReference type="InterPro" id="IPR003660">
    <property type="entry name" value="HAMP_dom"/>
</dbReference>
<dbReference type="RefSeq" id="WP_210662293.1">
    <property type="nucleotide sequence ID" value="NZ_JAGKSP010000012.1"/>
</dbReference>
<dbReference type="SMART" id="SM00304">
    <property type="entry name" value="HAMP"/>
    <property type="match status" value="1"/>
</dbReference>
<dbReference type="InterPro" id="IPR003594">
    <property type="entry name" value="HATPase_dom"/>
</dbReference>
<keyword evidence="5 9" id="KW-0418">Kinase</keyword>
<dbReference type="Proteomes" id="UP000673394">
    <property type="component" value="Unassembled WGS sequence"/>
</dbReference>
<dbReference type="SUPFAM" id="SSF158472">
    <property type="entry name" value="HAMP domain-like"/>
    <property type="match status" value="1"/>
</dbReference>
<evidence type="ECO:0000256" key="6">
    <source>
        <dbReference type="ARBA" id="ARBA00023136"/>
    </source>
</evidence>
<reference evidence="9 10" key="1">
    <citation type="submission" date="2021-04" db="EMBL/GenBank/DDBJ databases">
        <title>Paenibacillus sp. DLE-14 whole genome sequence.</title>
        <authorList>
            <person name="Ham Y.J."/>
        </authorList>
    </citation>
    <scope>NUCLEOTIDE SEQUENCE [LARGE SCALE GENOMIC DNA]</scope>
    <source>
        <strain evidence="9 10">DLE-14</strain>
    </source>
</reference>
<evidence type="ECO:0000256" key="4">
    <source>
        <dbReference type="ARBA" id="ARBA00022679"/>
    </source>
</evidence>
<feature type="transmembrane region" description="Helical" evidence="7">
    <location>
        <begin position="273"/>
        <end position="295"/>
    </location>
</feature>
<sequence>MKVFQSLQFKLIIGIVAVLVPLVAYHLYTNFYAIHVVREKVASSNNDLVDLFMQSKVDQVLEDTNKYLLTRAAGDPDVLSLNLYSESDGEYQMRKARIINRLRDDLVLYSTINTFFVYSRGGQDLTVTDGNYKDFGELADWLDKSSVNDNAGWTVLHNGRGYGLFTAVHASPDVMLGAWIDVKSLLVPFRQLNLGGGGEAMVLGANGEPLSSSSLTDAGLDDLRPQLDLLDDSYVILDQPEGKKLAVGTKSELSDIRIVVLVPERSLLQRLTFFLRAAWIIPIFAVLVLGLYILLLRRVLFMPLSDLMRGMRRIIQGDLNFRLAEDKTSELSFLSSTYNHMADQIKQLRIGIYEQELRVKQAELKHLQVQINPHFYLNSLHIIYSLATLKLYGNVQKMALYLADYFKFTIRTNRSHVTLNEEMKHIRNYLEIQKLRYPDMLEFEIDIPAPWGEAFIPALSIQPFVENAIVHGMRMEGESFFVRMVAEALPDDPERFVVVIADNGEGFPAEQLSKLASGSYMEEADGSHIGIWNVIHRLRLYFGDKAAAHFTNGDPQGAIVRLTLPFNLGTDGGGNEHV</sequence>
<comment type="subcellular location">
    <subcellularLocation>
        <location evidence="1">Cell membrane</location>
        <topology evidence="1">Multi-pass membrane protein</topology>
    </subcellularLocation>
</comment>
<dbReference type="Pfam" id="PF00672">
    <property type="entry name" value="HAMP"/>
    <property type="match status" value="1"/>
</dbReference>
<keyword evidence="3" id="KW-0597">Phosphoprotein</keyword>
<proteinExistence type="predicted"/>
<comment type="caution">
    <text evidence="9">The sequence shown here is derived from an EMBL/GenBank/DDBJ whole genome shotgun (WGS) entry which is preliminary data.</text>
</comment>
<evidence type="ECO:0000313" key="10">
    <source>
        <dbReference type="Proteomes" id="UP000673394"/>
    </source>
</evidence>